<protein>
    <submittedName>
        <fullName evidence="2">Pyridoxamine 5'-phosphate oxidase family protein</fullName>
    </submittedName>
</protein>
<organism evidence="2 3">
    <name type="scientific">Ideonella oryzae</name>
    <dbReference type="NCBI Taxonomy" id="2937441"/>
    <lineage>
        <taxon>Bacteria</taxon>
        <taxon>Pseudomonadati</taxon>
        <taxon>Pseudomonadota</taxon>
        <taxon>Betaproteobacteria</taxon>
        <taxon>Burkholderiales</taxon>
        <taxon>Sphaerotilaceae</taxon>
        <taxon>Ideonella</taxon>
    </lineage>
</organism>
<evidence type="ECO:0000313" key="2">
    <source>
        <dbReference type="EMBL" id="MCO5975499.1"/>
    </source>
</evidence>
<dbReference type="InterPro" id="IPR012349">
    <property type="entry name" value="Split_barrel_FMN-bd"/>
</dbReference>
<dbReference type="Proteomes" id="UP001204851">
    <property type="component" value="Unassembled WGS sequence"/>
</dbReference>
<reference evidence="2 3" key="1">
    <citation type="submission" date="2022-06" db="EMBL/GenBank/DDBJ databases">
        <title>Ideonella sp. NS12-5 Genome sequencing and assembly.</title>
        <authorList>
            <person name="Jung Y."/>
        </authorList>
    </citation>
    <scope>NUCLEOTIDE SEQUENCE [LARGE SCALE GENOMIC DNA]</scope>
    <source>
        <strain evidence="2 3">NS12-5</strain>
    </source>
</reference>
<gene>
    <name evidence="2" type="ORF">M0L44_02015</name>
</gene>
<dbReference type="Pfam" id="PF01243">
    <property type="entry name" value="PNPOx_N"/>
    <property type="match status" value="1"/>
</dbReference>
<dbReference type="InterPro" id="IPR011576">
    <property type="entry name" value="Pyridox_Oxase_N"/>
</dbReference>
<dbReference type="EMBL" id="JAMXMC010000001">
    <property type="protein sequence ID" value="MCO5975499.1"/>
    <property type="molecule type" value="Genomic_DNA"/>
</dbReference>
<evidence type="ECO:0000259" key="1">
    <source>
        <dbReference type="Pfam" id="PF01243"/>
    </source>
</evidence>
<keyword evidence="3" id="KW-1185">Reference proteome</keyword>
<sequence>MPPMSRHFANLAYTTTVRAEQRRRLGEELSPGAGDPIPRLGLREASFIAARDTAFLATVNAQGWPHVQHRGGPPGFLQVLDESTLAFADLGGNRQFVSVGNLQDNDRAALLLLDTAERRRLKILGHMRVLEAPALSAGQLPVDLPSTLLPALQPLARAPGAERVMVMQVAAFDWNCSQHITRRWSEAELRAHGLTLPAEL</sequence>
<accession>A0ABT1BHV2</accession>
<dbReference type="PANTHER" id="PTHR42815">
    <property type="entry name" value="FAD-BINDING, PUTATIVE (AFU_ORTHOLOGUE AFUA_6G07600)-RELATED"/>
    <property type="match status" value="1"/>
</dbReference>
<dbReference type="RefSeq" id="WP_252767933.1">
    <property type="nucleotide sequence ID" value="NZ_JAMXMC010000001.1"/>
</dbReference>
<dbReference type="Gene3D" id="2.30.110.10">
    <property type="entry name" value="Electron Transport, Fmn-binding Protein, Chain A"/>
    <property type="match status" value="1"/>
</dbReference>
<evidence type="ECO:0000313" key="3">
    <source>
        <dbReference type="Proteomes" id="UP001204851"/>
    </source>
</evidence>
<feature type="domain" description="Pyridoxamine 5'-phosphate oxidase N-terminal" evidence="1">
    <location>
        <begin position="46"/>
        <end position="137"/>
    </location>
</feature>
<proteinExistence type="predicted"/>
<comment type="caution">
    <text evidence="2">The sequence shown here is derived from an EMBL/GenBank/DDBJ whole genome shotgun (WGS) entry which is preliminary data.</text>
</comment>
<dbReference type="SUPFAM" id="SSF50475">
    <property type="entry name" value="FMN-binding split barrel"/>
    <property type="match status" value="1"/>
</dbReference>
<dbReference type="PANTHER" id="PTHR42815:SF2">
    <property type="entry name" value="FAD-BINDING, PUTATIVE (AFU_ORTHOLOGUE AFUA_6G07600)-RELATED"/>
    <property type="match status" value="1"/>
</dbReference>
<name>A0ABT1BHV2_9BURK</name>